<gene>
    <name evidence="7" type="ORF">ACA1_305530</name>
</gene>
<dbReference type="RefSeq" id="XP_004335736.1">
    <property type="nucleotide sequence ID" value="XM_004335688.1"/>
</dbReference>
<dbReference type="GO" id="GO:0001401">
    <property type="term" value="C:SAM complex"/>
    <property type="evidence" value="ECO:0007669"/>
    <property type="project" value="TreeGrafter"/>
</dbReference>
<evidence type="ECO:0000256" key="2">
    <source>
        <dbReference type="ARBA" id="ARBA00022692"/>
    </source>
</evidence>
<keyword evidence="5" id="KW-0472">Membrane</keyword>
<dbReference type="KEGG" id="acan:ACA1_305530"/>
<name>L8GLX3_ACACF</name>
<dbReference type="InterPro" id="IPR027539">
    <property type="entry name" value="Mdm10"/>
</dbReference>
<evidence type="ECO:0000313" key="8">
    <source>
        <dbReference type="Proteomes" id="UP000011083"/>
    </source>
</evidence>
<dbReference type="GO" id="GO:0032865">
    <property type="term" value="C:ERMES complex"/>
    <property type="evidence" value="ECO:0007669"/>
    <property type="project" value="InterPro"/>
</dbReference>
<feature type="region of interest" description="Disordered" evidence="6">
    <location>
        <begin position="1"/>
        <end position="21"/>
    </location>
</feature>
<keyword evidence="2" id="KW-0812">Transmembrane</keyword>
<dbReference type="GO" id="GO:0051654">
    <property type="term" value="P:establishment of mitochondrion localization"/>
    <property type="evidence" value="ECO:0007669"/>
    <property type="project" value="TreeGrafter"/>
</dbReference>
<dbReference type="TCDB" id="1.B.8.6.3">
    <property type="family name" value="the mitochondrial and plastid porin (mpp) family"/>
</dbReference>
<dbReference type="GO" id="GO:0070096">
    <property type="term" value="P:mitochondrial outer membrane translocase complex assembly"/>
    <property type="evidence" value="ECO:0007669"/>
    <property type="project" value="TreeGrafter"/>
</dbReference>
<dbReference type="Gene3D" id="2.40.160.10">
    <property type="entry name" value="Porin"/>
    <property type="match status" value="1"/>
</dbReference>
<dbReference type="GO" id="GO:0045040">
    <property type="term" value="P:protein insertion into mitochondrial outer membrane"/>
    <property type="evidence" value="ECO:0007669"/>
    <property type="project" value="TreeGrafter"/>
</dbReference>
<dbReference type="AlphaFoldDB" id="L8GLX3"/>
<dbReference type="GO" id="GO:0015914">
    <property type="term" value="P:phospholipid transport"/>
    <property type="evidence" value="ECO:0007669"/>
    <property type="project" value="TreeGrafter"/>
</dbReference>
<dbReference type="GO" id="GO:1990456">
    <property type="term" value="P:mitochondrion-endoplasmic reticulum membrane tethering"/>
    <property type="evidence" value="ECO:0007669"/>
    <property type="project" value="TreeGrafter"/>
</dbReference>
<dbReference type="PANTHER" id="PTHR28035">
    <property type="entry name" value="MITOCHONDRIAL DISTRIBUTION AND MORPHOLOGY PROTEIN 10"/>
    <property type="match status" value="1"/>
</dbReference>
<sequence length="317" mass="35168">MEEELRFEDDQRDQPGPNPGPYDLLDQRAADILNFPNMLNFGPCRRTLGWPFQRSVRLMLLPPLPYPIAGFTYCSTPLTPTTSPADGADVAAGQAPLPPGHSFLLSGEVSSEGTAEAMYIHKIGKRWSFKNLIVSSLTPSVPIFLSSMKYSGSATTSRFTYTTDKHIFLLNNLTAITTNWALGAELLYSVAEAKPSLSVGLRYLKREGSTSDATTEFTIAAAVMGHIRATYTREIFRSVHLATRYEFNMNDLHSRTAGGLELRPTRDFPYILKAKFDTEDGVGLAIGHKLENQRGAWMLAVNYDRRSGPHIGLSFHF</sequence>
<evidence type="ECO:0000256" key="1">
    <source>
        <dbReference type="ARBA" id="ARBA00022452"/>
    </source>
</evidence>
<dbReference type="STRING" id="1257118.L8GLX3"/>
<dbReference type="Pfam" id="PF12519">
    <property type="entry name" value="MDM10"/>
    <property type="match status" value="1"/>
</dbReference>
<proteinExistence type="predicted"/>
<dbReference type="EMBL" id="KB008083">
    <property type="protein sequence ID" value="ELR13723.1"/>
    <property type="molecule type" value="Genomic_DNA"/>
</dbReference>
<dbReference type="InterPro" id="IPR023614">
    <property type="entry name" value="Porin_dom_sf"/>
</dbReference>
<evidence type="ECO:0000256" key="6">
    <source>
        <dbReference type="SAM" id="MobiDB-lite"/>
    </source>
</evidence>
<evidence type="ECO:0000256" key="4">
    <source>
        <dbReference type="ARBA" id="ARBA00023128"/>
    </source>
</evidence>
<evidence type="ECO:0000256" key="5">
    <source>
        <dbReference type="ARBA" id="ARBA00023136"/>
    </source>
</evidence>
<keyword evidence="4" id="KW-0496">Mitochondrion</keyword>
<evidence type="ECO:0000313" key="7">
    <source>
        <dbReference type="EMBL" id="ELR13723.1"/>
    </source>
</evidence>
<keyword evidence="3" id="KW-1000">Mitochondrion outer membrane</keyword>
<dbReference type="GeneID" id="14914283"/>
<organism evidence="7 8">
    <name type="scientific">Acanthamoeba castellanii (strain ATCC 30010 / Neff)</name>
    <dbReference type="NCBI Taxonomy" id="1257118"/>
    <lineage>
        <taxon>Eukaryota</taxon>
        <taxon>Amoebozoa</taxon>
        <taxon>Discosea</taxon>
        <taxon>Longamoebia</taxon>
        <taxon>Centramoebida</taxon>
        <taxon>Acanthamoebidae</taxon>
        <taxon>Acanthamoeba</taxon>
    </lineage>
</organism>
<dbReference type="Proteomes" id="UP000011083">
    <property type="component" value="Unassembled WGS sequence"/>
</dbReference>
<accession>L8GLX3</accession>
<evidence type="ECO:0000256" key="3">
    <source>
        <dbReference type="ARBA" id="ARBA00022787"/>
    </source>
</evidence>
<dbReference type="VEuPathDB" id="AmoebaDB:ACA1_305530"/>
<reference evidence="7 8" key="1">
    <citation type="journal article" date="2013" name="Genome Biol.">
        <title>Genome of Acanthamoeba castellanii highlights extensive lateral gene transfer and early evolution of tyrosine kinase signaling.</title>
        <authorList>
            <person name="Clarke M."/>
            <person name="Lohan A.J."/>
            <person name="Liu B."/>
            <person name="Lagkouvardos I."/>
            <person name="Roy S."/>
            <person name="Zafar N."/>
            <person name="Bertelli C."/>
            <person name="Schilde C."/>
            <person name="Kianianmomeni A."/>
            <person name="Burglin T.R."/>
            <person name="Frech C."/>
            <person name="Turcotte B."/>
            <person name="Kopec K.O."/>
            <person name="Synnott J.M."/>
            <person name="Choo C."/>
            <person name="Paponov I."/>
            <person name="Finkler A."/>
            <person name="Soon Heng Tan C."/>
            <person name="Hutchins A.P."/>
            <person name="Weinmeier T."/>
            <person name="Rattei T."/>
            <person name="Chu J.S."/>
            <person name="Gimenez G."/>
            <person name="Irimia M."/>
            <person name="Rigden D.J."/>
            <person name="Fitzpatrick D.A."/>
            <person name="Lorenzo-Morales J."/>
            <person name="Bateman A."/>
            <person name="Chiu C.H."/>
            <person name="Tang P."/>
            <person name="Hegemann P."/>
            <person name="Fromm H."/>
            <person name="Raoult D."/>
            <person name="Greub G."/>
            <person name="Miranda-Saavedra D."/>
            <person name="Chen N."/>
            <person name="Nash P."/>
            <person name="Ginger M.L."/>
            <person name="Horn M."/>
            <person name="Schaap P."/>
            <person name="Caler L."/>
            <person name="Loftus B."/>
        </authorList>
    </citation>
    <scope>NUCLEOTIDE SEQUENCE [LARGE SCALE GENOMIC DNA]</scope>
    <source>
        <strain evidence="7 8">Neff</strain>
    </source>
</reference>
<dbReference type="PANTHER" id="PTHR28035:SF1">
    <property type="entry name" value="MITOCHONDRIAL DISTRIBUTION AND MORPHOLOGY PROTEIN 10"/>
    <property type="match status" value="1"/>
</dbReference>
<protein>
    <submittedName>
        <fullName evidence="7">Uncharacterized protein</fullName>
    </submittedName>
</protein>
<keyword evidence="1" id="KW-1134">Transmembrane beta strand</keyword>
<keyword evidence="8" id="KW-1185">Reference proteome</keyword>